<evidence type="ECO:0000256" key="2">
    <source>
        <dbReference type="ARBA" id="ARBA00022691"/>
    </source>
</evidence>
<dbReference type="SFLD" id="SFLDS00029">
    <property type="entry name" value="Radical_SAM"/>
    <property type="match status" value="1"/>
</dbReference>
<comment type="cofactor">
    <cofactor evidence="1">
        <name>[4Fe-4S] cluster</name>
        <dbReference type="ChEBI" id="CHEBI:49883"/>
    </cofactor>
</comment>
<dbReference type="SUPFAM" id="SSF102114">
    <property type="entry name" value="Radical SAM enzymes"/>
    <property type="match status" value="1"/>
</dbReference>
<evidence type="ECO:0000313" key="9">
    <source>
        <dbReference type="Proteomes" id="UP000294543"/>
    </source>
</evidence>
<dbReference type="SMART" id="SM00729">
    <property type="entry name" value="Elp3"/>
    <property type="match status" value="1"/>
</dbReference>
<dbReference type="Proteomes" id="UP000294543">
    <property type="component" value="Unassembled WGS sequence"/>
</dbReference>
<proteinExistence type="predicted"/>
<protein>
    <submittedName>
        <fullName evidence="8">Radical SAM protein</fullName>
    </submittedName>
</protein>
<dbReference type="Gene3D" id="3.20.20.70">
    <property type="entry name" value="Aldolase class I"/>
    <property type="match status" value="1"/>
</dbReference>
<keyword evidence="3" id="KW-0479">Metal-binding</keyword>
<evidence type="ECO:0000256" key="1">
    <source>
        <dbReference type="ARBA" id="ARBA00001966"/>
    </source>
</evidence>
<gene>
    <name evidence="8" type="ORF">E1294_09870</name>
</gene>
<evidence type="ECO:0000313" key="8">
    <source>
        <dbReference type="EMBL" id="TDD23131.1"/>
    </source>
</evidence>
<dbReference type="PROSITE" id="PS51918">
    <property type="entry name" value="RADICAL_SAM"/>
    <property type="match status" value="1"/>
</dbReference>
<dbReference type="GO" id="GO:0051536">
    <property type="term" value="F:iron-sulfur cluster binding"/>
    <property type="evidence" value="ECO:0007669"/>
    <property type="project" value="UniProtKB-KW"/>
</dbReference>
<dbReference type="InterPro" id="IPR051198">
    <property type="entry name" value="BchE-like"/>
</dbReference>
<dbReference type="OrthoDB" id="9801424at2"/>
<dbReference type="EMBL" id="SMKP01000020">
    <property type="protein sequence ID" value="TDD23131.1"/>
    <property type="molecule type" value="Genomic_DNA"/>
</dbReference>
<dbReference type="InterPro" id="IPR006638">
    <property type="entry name" value="Elp3/MiaA/NifB-like_rSAM"/>
</dbReference>
<keyword evidence="4" id="KW-0408">Iron</keyword>
<dbReference type="GO" id="GO:0046872">
    <property type="term" value="F:metal ion binding"/>
    <property type="evidence" value="ECO:0007669"/>
    <property type="project" value="UniProtKB-KW"/>
</dbReference>
<dbReference type="GO" id="GO:0003824">
    <property type="term" value="F:catalytic activity"/>
    <property type="evidence" value="ECO:0007669"/>
    <property type="project" value="InterPro"/>
</dbReference>
<dbReference type="InterPro" id="IPR006158">
    <property type="entry name" value="Cobalamin-bd"/>
</dbReference>
<dbReference type="Pfam" id="PF04055">
    <property type="entry name" value="Radical_SAM"/>
    <property type="match status" value="1"/>
</dbReference>
<keyword evidence="9" id="KW-1185">Reference proteome</keyword>
<sequence>MSWLPVQLSYEQAAHLAEQGTLVTASSRRLLLVQLYSSLQPADAEPLSVATLASAVQDLTEVEVRTVNPVTDPRAVSDFVAFVRRERHELVGLSVPQGTYDTALEIIEVLRALRSARGHPEVLLGHALPTHLPERFLGVDPDVLIIRGWGENALRAYLSGQPRHRLADVVFMERGELVRTPARPDGQPVYPPPLRVGGDYFRRVEASRGCQFGRCTFCTRPPGRADQWSATARERIAADLSALAAMGVRRFTFTDEDFQPGTGIAALVRDHGPFTYTVSMRVDTLMGRKGDRQGMTTSEAELADLYDSGLRQVYLGVETLSGSQIRRFGKRATADHSISAVRRLVRRGFDVEIGLILFDPLVTLEELAESVDLMLSSGLWRHAGAPFGKLRIQVDSPMARSRRLAPMLTTMDPNMMAYSWDYADPRVARAWQVGLDWWNGLDQVYQLIRNVVRTGRDRPDLLRVATSALLMLRASSFQVLRLAIESIRQGGSGLEADTVTSLIERRERALSAVNAAFGEGSDRVTTGRLVEEIHKVAMKDGTDGC</sequence>
<dbReference type="InterPro" id="IPR058240">
    <property type="entry name" value="rSAM_sf"/>
</dbReference>
<dbReference type="AlphaFoldDB" id="A0A4R4WZ79"/>
<feature type="domain" description="Radical SAM core" evidence="7">
    <location>
        <begin position="196"/>
        <end position="442"/>
    </location>
</feature>
<evidence type="ECO:0000256" key="5">
    <source>
        <dbReference type="ARBA" id="ARBA00023014"/>
    </source>
</evidence>
<accession>A0A4R4WZ79</accession>
<name>A0A4R4WZ79_9ACTN</name>
<organism evidence="8 9">
    <name type="scientific">Nonomuraea diastatica</name>
    <dbReference type="NCBI Taxonomy" id="1848329"/>
    <lineage>
        <taxon>Bacteria</taxon>
        <taxon>Bacillati</taxon>
        <taxon>Actinomycetota</taxon>
        <taxon>Actinomycetes</taxon>
        <taxon>Streptosporangiales</taxon>
        <taxon>Streptosporangiaceae</taxon>
        <taxon>Nonomuraea</taxon>
    </lineage>
</organism>
<dbReference type="GO" id="GO:0031419">
    <property type="term" value="F:cobalamin binding"/>
    <property type="evidence" value="ECO:0007669"/>
    <property type="project" value="InterPro"/>
</dbReference>
<dbReference type="SFLD" id="SFLDG01082">
    <property type="entry name" value="B12-binding_domain_containing"/>
    <property type="match status" value="1"/>
</dbReference>
<dbReference type="InterPro" id="IPR007197">
    <property type="entry name" value="rSAM"/>
</dbReference>
<dbReference type="GO" id="GO:0005829">
    <property type="term" value="C:cytosol"/>
    <property type="evidence" value="ECO:0007669"/>
    <property type="project" value="TreeGrafter"/>
</dbReference>
<dbReference type="PANTHER" id="PTHR43409">
    <property type="entry name" value="ANAEROBIC MAGNESIUM-PROTOPORPHYRIN IX MONOMETHYL ESTER CYCLASE-RELATED"/>
    <property type="match status" value="1"/>
</dbReference>
<dbReference type="CDD" id="cd01335">
    <property type="entry name" value="Radical_SAM"/>
    <property type="match status" value="1"/>
</dbReference>
<evidence type="ECO:0000256" key="3">
    <source>
        <dbReference type="ARBA" id="ARBA00022723"/>
    </source>
</evidence>
<dbReference type="InterPro" id="IPR013785">
    <property type="entry name" value="Aldolase_TIM"/>
</dbReference>
<dbReference type="Pfam" id="PF02310">
    <property type="entry name" value="B12-binding"/>
    <property type="match status" value="1"/>
</dbReference>
<keyword evidence="5" id="KW-0411">Iron-sulfur</keyword>
<dbReference type="PANTHER" id="PTHR43409:SF7">
    <property type="entry name" value="BLL1977 PROTEIN"/>
    <property type="match status" value="1"/>
</dbReference>
<keyword evidence="2" id="KW-0949">S-adenosyl-L-methionine</keyword>
<comment type="caution">
    <text evidence="8">The sequence shown here is derived from an EMBL/GenBank/DDBJ whole genome shotgun (WGS) entry which is preliminary data.</text>
</comment>
<evidence type="ECO:0000256" key="4">
    <source>
        <dbReference type="ARBA" id="ARBA00023004"/>
    </source>
</evidence>
<evidence type="ECO:0000259" key="6">
    <source>
        <dbReference type="PROSITE" id="PS51332"/>
    </source>
</evidence>
<evidence type="ECO:0000259" key="7">
    <source>
        <dbReference type="PROSITE" id="PS51918"/>
    </source>
</evidence>
<reference evidence="8 9" key="1">
    <citation type="submission" date="2019-03" db="EMBL/GenBank/DDBJ databases">
        <title>Draft genome sequences of novel Actinobacteria.</title>
        <authorList>
            <person name="Sahin N."/>
            <person name="Ay H."/>
            <person name="Saygin H."/>
        </authorList>
    </citation>
    <scope>NUCLEOTIDE SEQUENCE [LARGE SCALE GENOMIC DNA]</scope>
    <source>
        <strain evidence="8 9">KC712</strain>
    </source>
</reference>
<feature type="domain" description="B12-binding" evidence="6">
    <location>
        <begin position="32"/>
        <end position="168"/>
    </location>
</feature>
<dbReference type="PROSITE" id="PS51332">
    <property type="entry name" value="B12_BINDING"/>
    <property type="match status" value="1"/>
</dbReference>